<dbReference type="InterPro" id="IPR050172">
    <property type="entry name" value="SsuD_RutA_monooxygenase"/>
</dbReference>
<evidence type="ECO:0000256" key="2">
    <source>
        <dbReference type="ARBA" id="ARBA00022643"/>
    </source>
</evidence>
<reference evidence="7 8" key="1">
    <citation type="submission" date="2020-08" db="EMBL/GenBank/DDBJ databases">
        <title>Sequencing the genomes of 1000 actinobacteria strains.</title>
        <authorList>
            <person name="Klenk H.-P."/>
        </authorList>
    </citation>
    <scope>NUCLEOTIDE SEQUENCE [LARGE SCALE GENOMIC DNA]</scope>
    <source>
        <strain evidence="7 8">DSM 44230</strain>
    </source>
</reference>
<dbReference type="InterPro" id="IPR036661">
    <property type="entry name" value="Luciferase-like_sf"/>
</dbReference>
<evidence type="ECO:0000256" key="3">
    <source>
        <dbReference type="ARBA" id="ARBA00023002"/>
    </source>
</evidence>
<evidence type="ECO:0000256" key="4">
    <source>
        <dbReference type="ARBA" id="ARBA00023033"/>
    </source>
</evidence>
<dbReference type="EMBL" id="JACHMH010000001">
    <property type="protein sequence ID" value="MBB4679676.1"/>
    <property type="molecule type" value="Genomic_DNA"/>
</dbReference>
<evidence type="ECO:0000259" key="6">
    <source>
        <dbReference type="Pfam" id="PF00296"/>
    </source>
</evidence>
<sequence length="311" mass="33315">MRRTPVRARLGLALPQYGHFADPALTLEVAAAAEQIGFDSLWVSDRLLLPLLPGEHHPGPHGGFPPEHGSFLDPLTLLTLAATATSSVRLGTSALHALWQPPVLLARTLTTLDQLSGGRLDVGIGLGWSSDEYQAAGVPWSGRGARLEETLDVLEAVWTGDPVEHKGPLWTVPRSTVPARPRQSPRPPLLLAGSTPRGLLRAARRADGWLAADLPLPALAATVDLVRAQTERFGRDPAVFRTPLRITPRLTADQADPSMLPGRGTVEQLTGYLRTALADSVDEVILDLQLTAGGPAELLDLAGEFHRGLRD</sequence>
<feature type="region of interest" description="Disordered" evidence="5">
    <location>
        <begin position="169"/>
        <end position="189"/>
    </location>
</feature>
<organism evidence="7 8">
    <name type="scientific">Crossiella cryophila</name>
    <dbReference type="NCBI Taxonomy" id="43355"/>
    <lineage>
        <taxon>Bacteria</taxon>
        <taxon>Bacillati</taxon>
        <taxon>Actinomycetota</taxon>
        <taxon>Actinomycetes</taxon>
        <taxon>Pseudonocardiales</taxon>
        <taxon>Pseudonocardiaceae</taxon>
        <taxon>Crossiella</taxon>
    </lineage>
</organism>
<dbReference type="AlphaFoldDB" id="A0A7W7CEI2"/>
<evidence type="ECO:0000256" key="1">
    <source>
        <dbReference type="ARBA" id="ARBA00022630"/>
    </source>
</evidence>
<dbReference type="InterPro" id="IPR019921">
    <property type="entry name" value="Lucif-like_OxRdtase_Rv2161c"/>
</dbReference>
<evidence type="ECO:0000313" key="7">
    <source>
        <dbReference type="EMBL" id="MBB4679676.1"/>
    </source>
</evidence>
<dbReference type="Proteomes" id="UP000533598">
    <property type="component" value="Unassembled WGS sequence"/>
</dbReference>
<dbReference type="PANTHER" id="PTHR42847:SF4">
    <property type="entry name" value="ALKANESULFONATE MONOOXYGENASE-RELATED"/>
    <property type="match status" value="1"/>
</dbReference>
<keyword evidence="8" id="KW-1185">Reference proteome</keyword>
<dbReference type="RefSeq" id="WP_185005396.1">
    <property type="nucleotide sequence ID" value="NZ_BAAAUI010000001.1"/>
</dbReference>
<proteinExistence type="predicted"/>
<dbReference type="InterPro" id="IPR011251">
    <property type="entry name" value="Luciferase-like_dom"/>
</dbReference>
<gene>
    <name evidence="7" type="ORF">HNR67_005794</name>
</gene>
<dbReference type="GO" id="GO:0008726">
    <property type="term" value="F:alkanesulfonate monooxygenase activity"/>
    <property type="evidence" value="ECO:0007669"/>
    <property type="project" value="TreeGrafter"/>
</dbReference>
<name>A0A7W7CEI2_9PSEU</name>
<evidence type="ECO:0000256" key="5">
    <source>
        <dbReference type="SAM" id="MobiDB-lite"/>
    </source>
</evidence>
<dbReference type="SUPFAM" id="SSF51679">
    <property type="entry name" value="Bacterial luciferase-like"/>
    <property type="match status" value="1"/>
</dbReference>
<dbReference type="NCBIfam" id="TIGR03619">
    <property type="entry name" value="F420_Rv2161c"/>
    <property type="match status" value="1"/>
</dbReference>
<dbReference type="GO" id="GO:0046306">
    <property type="term" value="P:alkanesulfonate catabolic process"/>
    <property type="evidence" value="ECO:0007669"/>
    <property type="project" value="TreeGrafter"/>
</dbReference>
<dbReference type="Gene3D" id="3.20.20.30">
    <property type="entry name" value="Luciferase-like domain"/>
    <property type="match status" value="1"/>
</dbReference>
<keyword evidence="2" id="KW-0288">FMN</keyword>
<dbReference type="PANTHER" id="PTHR42847">
    <property type="entry name" value="ALKANESULFONATE MONOOXYGENASE"/>
    <property type="match status" value="1"/>
</dbReference>
<protein>
    <submittedName>
        <fullName evidence="7">Putative F420-dependent oxidoreductase</fullName>
    </submittedName>
</protein>
<keyword evidence="1" id="KW-0285">Flavoprotein</keyword>
<accession>A0A7W7CEI2</accession>
<dbReference type="Pfam" id="PF00296">
    <property type="entry name" value="Bac_luciferase"/>
    <property type="match status" value="1"/>
</dbReference>
<comment type="caution">
    <text evidence="7">The sequence shown here is derived from an EMBL/GenBank/DDBJ whole genome shotgun (WGS) entry which is preliminary data.</text>
</comment>
<keyword evidence="3" id="KW-0560">Oxidoreductase</keyword>
<keyword evidence="4" id="KW-0503">Monooxygenase</keyword>
<evidence type="ECO:0000313" key="8">
    <source>
        <dbReference type="Proteomes" id="UP000533598"/>
    </source>
</evidence>
<feature type="domain" description="Luciferase-like" evidence="6">
    <location>
        <begin position="21"/>
        <end position="254"/>
    </location>
</feature>